<dbReference type="Proteomes" id="UP000317648">
    <property type="component" value="Chromosome"/>
</dbReference>
<keyword evidence="8" id="KW-1185">Reference proteome</keyword>
<feature type="transmembrane region" description="Helical" evidence="6">
    <location>
        <begin position="21"/>
        <end position="41"/>
    </location>
</feature>
<evidence type="ECO:0000256" key="4">
    <source>
        <dbReference type="ARBA" id="ARBA00023136"/>
    </source>
</evidence>
<proteinExistence type="predicted"/>
<feature type="binding site" evidence="5">
    <location>
        <position position="202"/>
    </location>
    <ligand>
        <name>Zn(2+)</name>
        <dbReference type="ChEBI" id="CHEBI:29105"/>
    </ligand>
</feature>
<dbReference type="EMBL" id="CP036433">
    <property type="protein sequence ID" value="QDU98501.1"/>
    <property type="molecule type" value="Genomic_DNA"/>
</dbReference>
<accession>A0A518E336</accession>
<dbReference type="GO" id="GO:0046872">
    <property type="term" value="F:metal ion binding"/>
    <property type="evidence" value="ECO:0007669"/>
    <property type="project" value="UniProtKB-KW"/>
</dbReference>
<keyword evidence="3 6" id="KW-1133">Transmembrane helix</keyword>
<keyword evidence="5" id="KW-0479">Metal-binding</keyword>
<keyword evidence="5" id="KW-0862">Zinc</keyword>
<dbReference type="InterPro" id="IPR004254">
    <property type="entry name" value="AdipoR/HlyIII-related"/>
</dbReference>
<evidence type="ECO:0000256" key="1">
    <source>
        <dbReference type="ARBA" id="ARBA00004141"/>
    </source>
</evidence>
<dbReference type="KEGG" id="lcre:Pla8534_63700"/>
<dbReference type="AlphaFoldDB" id="A0A518E336"/>
<dbReference type="GO" id="GO:0016020">
    <property type="term" value="C:membrane"/>
    <property type="evidence" value="ECO:0007669"/>
    <property type="project" value="UniProtKB-SubCell"/>
</dbReference>
<feature type="transmembrane region" description="Helical" evidence="6">
    <location>
        <begin position="92"/>
        <end position="110"/>
    </location>
</feature>
<protein>
    <submittedName>
        <fullName evidence="7">Hemolysin-III related</fullName>
    </submittedName>
</protein>
<feature type="transmembrane region" description="Helical" evidence="6">
    <location>
        <begin position="201"/>
        <end position="221"/>
    </location>
</feature>
<gene>
    <name evidence="7" type="ORF">Pla8534_63700</name>
</gene>
<comment type="subcellular location">
    <subcellularLocation>
        <location evidence="1">Membrane</location>
        <topology evidence="1">Multi-pass membrane protein</topology>
    </subcellularLocation>
</comment>
<evidence type="ECO:0000256" key="5">
    <source>
        <dbReference type="PIRSR" id="PIRSR604254-1"/>
    </source>
</evidence>
<evidence type="ECO:0000313" key="7">
    <source>
        <dbReference type="EMBL" id="QDU98501.1"/>
    </source>
</evidence>
<dbReference type="Pfam" id="PF03006">
    <property type="entry name" value="HlyIII"/>
    <property type="match status" value="1"/>
</dbReference>
<evidence type="ECO:0000256" key="3">
    <source>
        <dbReference type="ARBA" id="ARBA00022989"/>
    </source>
</evidence>
<keyword evidence="2 6" id="KW-0812">Transmembrane</keyword>
<feature type="binding site" evidence="5">
    <location>
        <position position="75"/>
    </location>
    <ligand>
        <name>Zn(2+)</name>
        <dbReference type="ChEBI" id="CHEBI:29105"/>
    </ligand>
</feature>
<dbReference type="PANTHER" id="PTHR20855:SF3">
    <property type="entry name" value="LD03007P"/>
    <property type="match status" value="1"/>
</dbReference>
<name>A0A518E336_9BACT</name>
<feature type="transmembrane region" description="Helical" evidence="6">
    <location>
        <begin position="53"/>
        <end position="71"/>
    </location>
</feature>
<keyword evidence="4 6" id="KW-0472">Membrane</keyword>
<sequence length="222" mass="24319">MSQEIDCSPVVTPLLENSEEFVNTATHGTGLILSLVGTAYLMPSVIAHGDMRQILACLAFCLSMNAVYAASTLSHGVQEPNWKRVFRIWDQGLIYLMIAGGYTPLSVSFLGHSESFWMLTLVWMVAIGGFLSKIFFSHRIDGISIWLYVALGWIPAMSINSIIATAPAGALTLIVAGGVCYTVGVFFLIMDRREYHFHAIWHLLVIAGSACHFAAVLEYVAI</sequence>
<evidence type="ECO:0000313" key="8">
    <source>
        <dbReference type="Proteomes" id="UP000317648"/>
    </source>
</evidence>
<reference evidence="7 8" key="1">
    <citation type="submission" date="2019-02" db="EMBL/GenBank/DDBJ databases">
        <title>Deep-cultivation of Planctomycetes and their phenomic and genomic characterization uncovers novel biology.</title>
        <authorList>
            <person name="Wiegand S."/>
            <person name="Jogler M."/>
            <person name="Boedeker C."/>
            <person name="Pinto D."/>
            <person name="Vollmers J."/>
            <person name="Rivas-Marin E."/>
            <person name="Kohn T."/>
            <person name="Peeters S.H."/>
            <person name="Heuer A."/>
            <person name="Rast P."/>
            <person name="Oberbeckmann S."/>
            <person name="Bunk B."/>
            <person name="Jeske O."/>
            <person name="Meyerdierks A."/>
            <person name="Storesund J.E."/>
            <person name="Kallscheuer N."/>
            <person name="Luecker S."/>
            <person name="Lage O.M."/>
            <person name="Pohl T."/>
            <person name="Merkel B.J."/>
            <person name="Hornburger P."/>
            <person name="Mueller R.-W."/>
            <person name="Bruemmer F."/>
            <person name="Labrenz M."/>
            <person name="Spormann A.M."/>
            <person name="Op den Camp H."/>
            <person name="Overmann J."/>
            <person name="Amann R."/>
            <person name="Jetten M.S.M."/>
            <person name="Mascher T."/>
            <person name="Medema M.H."/>
            <person name="Devos D.P."/>
            <person name="Kaster A.-K."/>
            <person name="Ovreas L."/>
            <person name="Rohde M."/>
            <person name="Galperin M.Y."/>
            <person name="Jogler C."/>
        </authorList>
    </citation>
    <scope>NUCLEOTIDE SEQUENCE [LARGE SCALE GENOMIC DNA]</scope>
    <source>
        <strain evidence="7 8">Pla85_3_4</strain>
    </source>
</reference>
<organism evidence="7 8">
    <name type="scientific">Lignipirellula cremea</name>
    <dbReference type="NCBI Taxonomy" id="2528010"/>
    <lineage>
        <taxon>Bacteria</taxon>
        <taxon>Pseudomonadati</taxon>
        <taxon>Planctomycetota</taxon>
        <taxon>Planctomycetia</taxon>
        <taxon>Pirellulales</taxon>
        <taxon>Pirellulaceae</taxon>
        <taxon>Lignipirellula</taxon>
    </lineage>
</organism>
<feature type="transmembrane region" description="Helical" evidence="6">
    <location>
        <begin position="169"/>
        <end position="189"/>
    </location>
</feature>
<feature type="transmembrane region" description="Helical" evidence="6">
    <location>
        <begin position="116"/>
        <end position="136"/>
    </location>
</feature>
<evidence type="ECO:0000256" key="6">
    <source>
        <dbReference type="SAM" id="Phobius"/>
    </source>
</evidence>
<feature type="transmembrane region" description="Helical" evidence="6">
    <location>
        <begin position="143"/>
        <end position="163"/>
    </location>
</feature>
<dbReference type="PANTHER" id="PTHR20855">
    <property type="entry name" value="ADIPOR/PROGESTIN RECEPTOR-RELATED"/>
    <property type="match status" value="1"/>
</dbReference>
<feature type="binding site" evidence="5">
    <location>
        <position position="198"/>
    </location>
    <ligand>
        <name>Zn(2+)</name>
        <dbReference type="ChEBI" id="CHEBI:29105"/>
    </ligand>
</feature>
<evidence type="ECO:0000256" key="2">
    <source>
        <dbReference type="ARBA" id="ARBA00022692"/>
    </source>
</evidence>